<dbReference type="InterPro" id="IPR013189">
    <property type="entry name" value="Glyco_hydro_32_C"/>
</dbReference>
<accession>A0ABR7QQ65</accession>
<feature type="domain" description="Glycosyl hydrolase family 32 C-terminal" evidence="7">
    <location>
        <begin position="398"/>
        <end position="550"/>
    </location>
</feature>
<evidence type="ECO:0000313" key="8">
    <source>
        <dbReference type="EMBL" id="MBC8769338.1"/>
    </source>
</evidence>
<protein>
    <recommendedName>
        <fullName evidence="2">beta-fructofuranosidase</fullName>
        <ecNumber evidence="2">3.2.1.26</ecNumber>
    </recommendedName>
</protein>
<sequence>MIKNFPLFFSLCCFVTFTVVSQVDTIPTLVQANKDIPKEIIRSTTDFRERLLADPYRPAYHFCIPEDKGYPFDPNGAFYHNGLYHLMYLYERSGQGFSWGHVSSTDMLHWRRHPDALTPGNGDEGVFSGGAFVDDDGSAVLSYWMLWGAKGIGLAKNSNLLFNTWDKFDNNPVIKSTEWGITDIKNKQEKDIHIGSADPSNIWKKDGRYYMLTGNLLVLRKYGSRGKDLPANMEKPELPKDSLDYQGDRLYLYASDNLKDWNYMHEFYESDRKWTDKTEDNMCPSFLPLPSSPDGGPPSNKHLLLFISHNKGSQYYIGDYKDDRFFPTVHGRMTWKDNAYFAPEALVDGKGRQIMWSWIFDDRPDSVKTYYGWTGTYGLPRSLWLGIDGTLRMRPIKELKALRRNQKILSNITVKSGTEVPLKDLGSELMELEITVEPSTAREYGVKIGMSEDGHEETLVYFDQKNSKLKIDTRKSGLDFGRKIIEEAPLELSEGEPLVLRIFLDKSIIEVYANDKQAIARRIYPTLGGKGISLFSTGGDINVKSAKAWEMIPSNPY</sequence>
<comment type="similarity">
    <text evidence="1 5">Belongs to the glycosyl hydrolase 32 family.</text>
</comment>
<dbReference type="GO" id="GO:0016787">
    <property type="term" value="F:hydrolase activity"/>
    <property type="evidence" value="ECO:0007669"/>
    <property type="project" value="UniProtKB-KW"/>
</dbReference>
<dbReference type="RefSeq" id="WP_187586053.1">
    <property type="nucleotide sequence ID" value="NZ_JACLHY010000016.1"/>
</dbReference>
<dbReference type="InterPro" id="IPR023296">
    <property type="entry name" value="Glyco_hydro_beta-prop_sf"/>
</dbReference>
<dbReference type="Gene3D" id="2.60.120.560">
    <property type="entry name" value="Exo-inulinase, domain 1"/>
    <property type="match status" value="1"/>
</dbReference>
<dbReference type="PANTHER" id="PTHR43101">
    <property type="entry name" value="BETA-FRUCTOSIDASE"/>
    <property type="match status" value="1"/>
</dbReference>
<evidence type="ECO:0000259" key="7">
    <source>
        <dbReference type="Pfam" id="PF08244"/>
    </source>
</evidence>
<dbReference type="Pfam" id="PF00251">
    <property type="entry name" value="Glyco_hydro_32N"/>
    <property type="match status" value="2"/>
</dbReference>
<evidence type="ECO:0000313" key="9">
    <source>
        <dbReference type="Proteomes" id="UP000618952"/>
    </source>
</evidence>
<dbReference type="SMART" id="SM00640">
    <property type="entry name" value="Glyco_32"/>
    <property type="match status" value="1"/>
</dbReference>
<dbReference type="CDD" id="cd08996">
    <property type="entry name" value="GH32_FFase"/>
    <property type="match status" value="1"/>
</dbReference>
<evidence type="ECO:0000259" key="6">
    <source>
        <dbReference type="Pfam" id="PF00251"/>
    </source>
</evidence>
<dbReference type="Pfam" id="PF08244">
    <property type="entry name" value="Glyco_hydro_32C"/>
    <property type="match status" value="1"/>
</dbReference>
<proteinExistence type="inferred from homology"/>
<keyword evidence="3 5" id="KW-0378">Hydrolase</keyword>
<feature type="domain" description="Glycosyl hydrolase family 32 N-terminal" evidence="6">
    <location>
        <begin position="248"/>
        <end position="395"/>
    </location>
</feature>
<evidence type="ECO:0000256" key="1">
    <source>
        <dbReference type="ARBA" id="ARBA00009902"/>
    </source>
</evidence>
<reference evidence="8 9" key="1">
    <citation type="submission" date="2020-08" db="EMBL/GenBank/DDBJ databases">
        <title>Arenibacter gaetbuli sp. nov., isolated from a sand dune.</title>
        <authorList>
            <person name="Park S."/>
            <person name="Yoon J.-H."/>
        </authorList>
    </citation>
    <scope>NUCLEOTIDE SEQUENCE [LARGE SCALE GENOMIC DNA]</scope>
    <source>
        <strain evidence="8 9">BSSL-BM3</strain>
    </source>
</reference>
<dbReference type="InterPro" id="IPR013148">
    <property type="entry name" value="Glyco_hydro_32_N"/>
</dbReference>
<organism evidence="8 9">
    <name type="scientific">Arenibacter arenosicollis</name>
    <dbReference type="NCBI Taxonomy" id="2762274"/>
    <lineage>
        <taxon>Bacteria</taxon>
        <taxon>Pseudomonadati</taxon>
        <taxon>Bacteroidota</taxon>
        <taxon>Flavobacteriia</taxon>
        <taxon>Flavobacteriales</taxon>
        <taxon>Flavobacteriaceae</taxon>
        <taxon>Arenibacter</taxon>
    </lineage>
</organism>
<feature type="domain" description="Glycosyl hydrolase family 32 N-terminal" evidence="6">
    <location>
        <begin position="68"/>
        <end position="215"/>
    </location>
</feature>
<dbReference type="PANTHER" id="PTHR43101:SF1">
    <property type="entry name" value="BETA-FRUCTOSIDASE"/>
    <property type="match status" value="1"/>
</dbReference>
<keyword evidence="9" id="KW-1185">Reference proteome</keyword>
<keyword evidence="4 5" id="KW-0326">Glycosidase</keyword>
<evidence type="ECO:0000256" key="5">
    <source>
        <dbReference type="RuleBase" id="RU362110"/>
    </source>
</evidence>
<evidence type="ECO:0000256" key="3">
    <source>
        <dbReference type="ARBA" id="ARBA00022801"/>
    </source>
</evidence>
<comment type="caution">
    <text evidence="8">The sequence shown here is derived from an EMBL/GenBank/DDBJ whole genome shotgun (WGS) entry which is preliminary data.</text>
</comment>
<dbReference type="InterPro" id="IPR013320">
    <property type="entry name" value="ConA-like_dom_sf"/>
</dbReference>
<dbReference type="InterPro" id="IPR001362">
    <property type="entry name" value="Glyco_hydro_32"/>
</dbReference>
<dbReference type="EC" id="3.2.1.26" evidence="2"/>
<dbReference type="Proteomes" id="UP000618952">
    <property type="component" value="Unassembled WGS sequence"/>
</dbReference>
<dbReference type="EMBL" id="JACLHY010000016">
    <property type="protein sequence ID" value="MBC8769338.1"/>
    <property type="molecule type" value="Genomic_DNA"/>
</dbReference>
<dbReference type="Gene3D" id="2.115.10.20">
    <property type="entry name" value="Glycosyl hydrolase domain, family 43"/>
    <property type="match status" value="1"/>
</dbReference>
<dbReference type="InterPro" id="IPR051214">
    <property type="entry name" value="GH32_Enzymes"/>
</dbReference>
<evidence type="ECO:0000256" key="4">
    <source>
        <dbReference type="ARBA" id="ARBA00023295"/>
    </source>
</evidence>
<gene>
    <name evidence="8" type="ORF">H4O18_15175</name>
</gene>
<dbReference type="SUPFAM" id="SSF75005">
    <property type="entry name" value="Arabinanase/levansucrase/invertase"/>
    <property type="match status" value="1"/>
</dbReference>
<name>A0ABR7QQ65_9FLAO</name>
<evidence type="ECO:0000256" key="2">
    <source>
        <dbReference type="ARBA" id="ARBA00012758"/>
    </source>
</evidence>
<dbReference type="SUPFAM" id="SSF49899">
    <property type="entry name" value="Concanavalin A-like lectins/glucanases"/>
    <property type="match status" value="1"/>
</dbReference>